<dbReference type="PROSITE" id="PS51257">
    <property type="entry name" value="PROKAR_LIPOPROTEIN"/>
    <property type="match status" value="1"/>
</dbReference>
<proteinExistence type="predicted"/>
<keyword evidence="3" id="KW-1185">Reference proteome</keyword>
<dbReference type="SUPFAM" id="SSF53474">
    <property type="entry name" value="alpha/beta-Hydrolases"/>
    <property type="match status" value="1"/>
</dbReference>
<organism evidence="2 3">
    <name type="scientific">Diaporthe vaccinii</name>
    <dbReference type="NCBI Taxonomy" id="105482"/>
    <lineage>
        <taxon>Eukaryota</taxon>
        <taxon>Fungi</taxon>
        <taxon>Dikarya</taxon>
        <taxon>Ascomycota</taxon>
        <taxon>Pezizomycotina</taxon>
        <taxon>Sordariomycetes</taxon>
        <taxon>Sordariomycetidae</taxon>
        <taxon>Diaporthales</taxon>
        <taxon>Diaporthaceae</taxon>
        <taxon>Diaporthe</taxon>
        <taxon>Diaporthe eres species complex</taxon>
    </lineage>
</organism>
<protein>
    <recommendedName>
        <fullName evidence="1">Dienelactone hydrolase domain-containing protein</fullName>
    </recommendedName>
</protein>
<gene>
    <name evidence="2" type="ORF">FJTKL_02423</name>
</gene>
<name>A0ABR4DYE6_9PEZI</name>
<dbReference type="PANTHER" id="PTHR17630">
    <property type="entry name" value="DIENELACTONE HYDROLASE"/>
    <property type="match status" value="1"/>
</dbReference>
<evidence type="ECO:0000313" key="3">
    <source>
        <dbReference type="Proteomes" id="UP001600888"/>
    </source>
</evidence>
<evidence type="ECO:0000259" key="1">
    <source>
        <dbReference type="Pfam" id="PF01738"/>
    </source>
</evidence>
<dbReference type="Proteomes" id="UP001600888">
    <property type="component" value="Unassembled WGS sequence"/>
</dbReference>
<sequence>MAAKQSEVRDTYLAQPASSSCWLGTIHEGTPRGNLETILDVPTYVSRPTPERANGHIILYFPDVWGMSNNAQLLMDGFADTGFLILGMDYFRGDPMSKYRQSMSDPAPEGFDRAAWREKHWNFANENVPKWFDAVRAKYGNETTKYACTGYCFGAPFVCSLLAGDSISAGAFAHPTSLREEHFLGLRQPLLLSCAENDHAFDTGSRRKALDILQREKKRYHMQLFQGVAHGFAVRGDPADPYQRWCKEQSLRAIVDWFEFWLLTPH</sequence>
<dbReference type="InterPro" id="IPR002925">
    <property type="entry name" value="Dienelactn_hydro"/>
</dbReference>
<accession>A0ABR4DYE6</accession>
<comment type="caution">
    <text evidence="2">The sequence shown here is derived from an EMBL/GenBank/DDBJ whole genome shotgun (WGS) entry which is preliminary data.</text>
</comment>
<feature type="domain" description="Dienelactone hydrolase" evidence="1">
    <location>
        <begin position="44"/>
        <end position="259"/>
    </location>
</feature>
<dbReference type="PANTHER" id="PTHR17630:SF44">
    <property type="entry name" value="PROTEIN AIM2"/>
    <property type="match status" value="1"/>
</dbReference>
<dbReference type="InterPro" id="IPR029058">
    <property type="entry name" value="AB_hydrolase_fold"/>
</dbReference>
<reference evidence="2 3" key="1">
    <citation type="submission" date="2024-03" db="EMBL/GenBank/DDBJ databases">
        <title>A high-quality draft genome sequence of Diaporthe vaccinii, a causative agent of upright dieback and viscid rot disease in cranberry plants.</title>
        <authorList>
            <person name="Sarrasin M."/>
            <person name="Lang B.F."/>
            <person name="Burger G."/>
        </authorList>
    </citation>
    <scope>NUCLEOTIDE SEQUENCE [LARGE SCALE GENOMIC DNA]</scope>
    <source>
        <strain evidence="2 3">IS7</strain>
    </source>
</reference>
<dbReference type="EMBL" id="JBAWTH010000140">
    <property type="protein sequence ID" value="KAL2275198.1"/>
    <property type="molecule type" value="Genomic_DNA"/>
</dbReference>
<dbReference type="Pfam" id="PF01738">
    <property type="entry name" value="DLH"/>
    <property type="match status" value="1"/>
</dbReference>
<evidence type="ECO:0000313" key="2">
    <source>
        <dbReference type="EMBL" id="KAL2275198.1"/>
    </source>
</evidence>
<dbReference type="Gene3D" id="3.40.50.1820">
    <property type="entry name" value="alpha/beta hydrolase"/>
    <property type="match status" value="1"/>
</dbReference>